<dbReference type="NCBIfam" id="NF045780">
    <property type="entry name" value="TrlF_fam_ATP"/>
    <property type="match status" value="1"/>
</dbReference>
<keyword evidence="2" id="KW-0547">Nucleotide-binding</keyword>
<accession>A0ABD6BHL3</accession>
<feature type="domain" description="Rad50/SbcC-type AAA" evidence="5">
    <location>
        <begin position="339"/>
        <end position="554"/>
    </location>
</feature>
<keyword evidence="1" id="KW-0813">Transport</keyword>
<feature type="coiled-coil region" evidence="4">
    <location>
        <begin position="462"/>
        <end position="536"/>
    </location>
</feature>
<evidence type="ECO:0000313" key="6">
    <source>
        <dbReference type="EMBL" id="MFD1564430.1"/>
    </source>
</evidence>
<sequence length="935" mass="108313">MSNSKGATWSRWDPHIHSPASFENDYSVDTEESYDSIWEKYIDELSQIEKVSCLGITDYFCIDGYEKVRQAKDDGRLNNLDLVFPNIELRIDDVVVERGDKEGQSGSSRSIDLHILFSEELDPRTIRNNFLHRVDAHTPDGEKISLSKENIKRLGRKDGFEQFDERSGDDFQIGCERINVDRESVFKALNKEIFEGKYLVVLDDSVWDDIPWKTRSGTLRATLASKVDAFFSSNDKTRQFLIGEHNSNTPEEVISAFGSLKPCIHGSDAHDFSSLCNPDKDRYCWIKAEPTFEGLKQIKYEPKERVKVQSEDPQGHIPGYTPEKVEIRDGTVNDSLTVTDTDLPLNPNLVTVIGGKGAGKTTLLDLVAHCFDDRCLRDNDKRPDENSFIQRIESEEPEILTRLRFDGDDVEGFNKRLMDEEIIESAQVEYLPQGKISEYCRKKQKLHNQIIEVIKSSVRKSDRRLMERFNSQLDEIDKLEEKLHAKTRSLYEYDPETITERIQEARSEVKTTETKLEDKRNEINQYREAHKEDLKSDTATDFQKEIDTLEESIEDREQFKSDISEVVTKLEELVEVNERIERISKRADSYDFDVSVDIIQYEDSLHSLREIKGLVKEEIGNLEGKKRSVKSELEELEDAEEELSEMLTEKRDIKSDLEEKRGVLSNLENNREEIQRIKKERRKAFKEYVAEYVELKRIYGSVIHEFNEDRDSILHEVDFSPLVTPDSKLDEHIHDCLDGRKVNIPRIRKAISHLEEAINQDSPERENSVDAFLDEIEALREHLVSDIDERQFDETIYNTHLSLTEEIYFQDTKMDGLSLGQKGTVLLKILLAEGSMPLIIDQPEENLDNRFIYKTLKDTFREAKKQRQVIIATHNANLVVNTDAEQVIVADYNENEIQFTSGPLEDPKIRDEVTTLLEGGKKAFRYREQKYGMSK</sequence>
<dbReference type="AlphaFoldDB" id="A0ABD6BHL3"/>
<evidence type="ECO:0000256" key="1">
    <source>
        <dbReference type="ARBA" id="ARBA00022448"/>
    </source>
</evidence>
<dbReference type="Gene3D" id="3.40.50.300">
    <property type="entry name" value="P-loop containing nucleotide triphosphate hydrolases"/>
    <property type="match status" value="2"/>
</dbReference>
<reference evidence="6 7" key="1">
    <citation type="journal article" date="2019" name="Int. J. Syst. Evol. Microbiol.">
        <title>The Global Catalogue of Microorganisms (GCM) 10K type strain sequencing project: providing services to taxonomists for standard genome sequencing and annotation.</title>
        <authorList>
            <consortium name="The Broad Institute Genomics Platform"/>
            <consortium name="The Broad Institute Genome Sequencing Center for Infectious Disease"/>
            <person name="Wu L."/>
            <person name="Ma J."/>
        </authorList>
    </citation>
    <scope>NUCLEOTIDE SEQUENCE [LARGE SCALE GENOMIC DNA]</scope>
    <source>
        <strain evidence="6 7">CGMCC 1.12230</strain>
    </source>
</reference>
<evidence type="ECO:0000259" key="5">
    <source>
        <dbReference type="Pfam" id="PF13476"/>
    </source>
</evidence>
<dbReference type="InterPro" id="IPR054787">
    <property type="entry name" value="TrlF_ATPase"/>
</dbReference>
<evidence type="ECO:0000313" key="7">
    <source>
        <dbReference type="Proteomes" id="UP001597076"/>
    </source>
</evidence>
<dbReference type="SUPFAM" id="SSF52540">
    <property type="entry name" value="P-loop containing nucleoside triphosphate hydrolases"/>
    <property type="match status" value="1"/>
</dbReference>
<dbReference type="EMBL" id="JBHUDI010000007">
    <property type="protein sequence ID" value="MFD1564430.1"/>
    <property type="molecule type" value="Genomic_DNA"/>
</dbReference>
<dbReference type="Pfam" id="PF13476">
    <property type="entry name" value="AAA_23"/>
    <property type="match status" value="1"/>
</dbReference>
<dbReference type="InterPro" id="IPR038729">
    <property type="entry name" value="Rad50/SbcC_AAA"/>
</dbReference>
<organism evidence="6 7">
    <name type="scientific">Haloarchaeobius amylolyticus</name>
    <dbReference type="NCBI Taxonomy" id="1198296"/>
    <lineage>
        <taxon>Archaea</taxon>
        <taxon>Methanobacteriati</taxon>
        <taxon>Methanobacteriota</taxon>
        <taxon>Stenosarchaea group</taxon>
        <taxon>Halobacteria</taxon>
        <taxon>Halobacteriales</taxon>
        <taxon>Halorubellaceae</taxon>
        <taxon>Haloarchaeobius</taxon>
    </lineage>
</organism>
<keyword evidence="3" id="KW-0067">ATP-binding</keyword>
<protein>
    <submittedName>
        <fullName evidence="6">TrlF family AAA-like ATPase</fullName>
    </submittedName>
</protein>
<proteinExistence type="predicted"/>
<dbReference type="InterPro" id="IPR027417">
    <property type="entry name" value="P-loop_NTPase"/>
</dbReference>
<keyword evidence="4" id="KW-0175">Coiled coil</keyword>
<name>A0ABD6BHL3_9EURY</name>
<evidence type="ECO:0000256" key="4">
    <source>
        <dbReference type="SAM" id="Coils"/>
    </source>
</evidence>
<dbReference type="InterPro" id="IPR050095">
    <property type="entry name" value="ECF_ABC_transporter_ATP-bd"/>
</dbReference>
<dbReference type="GO" id="GO:0005524">
    <property type="term" value="F:ATP binding"/>
    <property type="evidence" value="ECO:0007669"/>
    <property type="project" value="UniProtKB-KW"/>
</dbReference>
<dbReference type="Proteomes" id="UP001597076">
    <property type="component" value="Unassembled WGS sequence"/>
</dbReference>
<keyword evidence="7" id="KW-1185">Reference proteome</keyword>
<gene>
    <name evidence="6" type="ORF">ACFR99_12825</name>
</gene>
<feature type="coiled-coil region" evidence="4">
    <location>
        <begin position="619"/>
        <end position="687"/>
    </location>
</feature>
<comment type="caution">
    <text evidence="6">The sequence shown here is derived from an EMBL/GenBank/DDBJ whole genome shotgun (WGS) entry which is preliminary data.</text>
</comment>
<dbReference type="RefSeq" id="WP_390287959.1">
    <property type="nucleotide sequence ID" value="NZ_JBHUDI010000007.1"/>
</dbReference>
<evidence type="ECO:0000256" key="3">
    <source>
        <dbReference type="ARBA" id="ARBA00022840"/>
    </source>
</evidence>
<evidence type="ECO:0000256" key="2">
    <source>
        <dbReference type="ARBA" id="ARBA00022741"/>
    </source>
</evidence>
<dbReference type="PANTHER" id="PTHR43553">
    <property type="entry name" value="HEAVY METAL TRANSPORTER"/>
    <property type="match status" value="1"/>
</dbReference>